<dbReference type="Proteomes" id="UP000183015">
    <property type="component" value="Unassembled WGS sequence"/>
</dbReference>
<dbReference type="InterPro" id="IPR050559">
    <property type="entry name" value="P-Pant_transferase_sf"/>
</dbReference>
<evidence type="ECO:0000313" key="4">
    <source>
        <dbReference type="EMBL" id="SEK86762.1"/>
    </source>
</evidence>
<comment type="similarity">
    <text evidence="1">Belongs to the P-Pant transferase superfamily. Gsp/Sfp/HetI/AcpT family.</text>
</comment>
<dbReference type="RefSeq" id="WP_052438250.1">
    <property type="nucleotide sequence ID" value="NZ_BBPN01000001.1"/>
</dbReference>
<feature type="domain" description="4'-phosphopantetheinyl transferase" evidence="3">
    <location>
        <begin position="134"/>
        <end position="199"/>
    </location>
</feature>
<keyword evidence="5" id="KW-1185">Reference proteome</keyword>
<reference evidence="5" key="1">
    <citation type="submission" date="2016-10" db="EMBL/GenBank/DDBJ databases">
        <authorList>
            <person name="Varghese N."/>
        </authorList>
    </citation>
    <scope>NUCLEOTIDE SEQUENCE [LARGE SCALE GENOMIC DNA]</scope>
    <source>
        <strain evidence="5">DSM 45096 / BCRC 16803 / CGMCC 4.1857 / CIP 109030 / JCM 12277 / KCTC 19219 / NBRC 100920 / 33214</strain>
    </source>
</reference>
<dbReference type="PANTHER" id="PTHR12215">
    <property type="entry name" value="PHOSPHOPANTETHEINE TRANSFERASE"/>
    <property type="match status" value="1"/>
</dbReference>
<name>A0A1H7KJ12_STRJI</name>
<dbReference type="EMBL" id="FOAZ01000004">
    <property type="protein sequence ID" value="SEK86762.1"/>
    <property type="molecule type" value="Genomic_DNA"/>
</dbReference>
<dbReference type="GO" id="GO:0000287">
    <property type="term" value="F:magnesium ion binding"/>
    <property type="evidence" value="ECO:0007669"/>
    <property type="project" value="InterPro"/>
</dbReference>
<sequence>MGAAATRPVPGAALTLPTVGSQLHLWVLWHEWLGDRPEEMVTAELSEQEQRRAAGFVRDYERLTYLSAHISLRRVLSAYTGIAPGDLPLAREPCSCGHGGGQHGRPVLAGPRPLIQFSLSHSHGVVLIAVARERVGVDVQRVPSARTTERCIPELHPREQAELNALPDEDRPLAFGELWSRKEAYLKGLGSGLTRSPALDYLGRHNDGPQGWQVRNVPSCPVHVAAAALLSPDPMDVVARRLPTESLYVDDATQLIASERRVCPNSTTSSHQE</sequence>
<dbReference type="STRING" id="235985.SAMN05414137_10471"/>
<dbReference type="AlphaFoldDB" id="A0A1H7KJ12"/>
<gene>
    <name evidence="4" type="ORF">SAMN05414137_10471</name>
</gene>
<evidence type="ECO:0000256" key="2">
    <source>
        <dbReference type="ARBA" id="ARBA00022679"/>
    </source>
</evidence>
<dbReference type="Gene3D" id="3.90.470.20">
    <property type="entry name" value="4'-phosphopantetheinyl transferase domain"/>
    <property type="match status" value="1"/>
</dbReference>
<dbReference type="GO" id="GO:0005829">
    <property type="term" value="C:cytosol"/>
    <property type="evidence" value="ECO:0007669"/>
    <property type="project" value="TreeGrafter"/>
</dbReference>
<protein>
    <submittedName>
        <fullName evidence="4">4'-phosphopantetheinyl transferase</fullName>
    </submittedName>
</protein>
<dbReference type="GO" id="GO:0019878">
    <property type="term" value="P:lysine biosynthetic process via aminoadipic acid"/>
    <property type="evidence" value="ECO:0007669"/>
    <property type="project" value="TreeGrafter"/>
</dbReference>
<dbReference type="PANTHER" id="PTHR12215:SF10">
    <property type="entry name" value="L-AMINOADIPATE-SEMIALDEHYDE DEHYDROGENASE-PHOSPHOPANTETHEINYL TRANSFERASE"/>
    <property type="match status" value="1"/>
</dbReference>
<dbReference type="eggNOG" id="COG2091">
    <property type="taxonomic scope" value="Bacteria"/>
</dbReference>
<organism evidence="4 5">
    <name type="scientific">Streptacidiphilus jiangxiensis</name>
    <dbReference type="NCBI Taxonomy" id="235985"/>
    <lineage>
        <taxon>Bacteria</taxon>
        <taxon>Bacillati</taxon>
        <taxon>Actinomycetota</taxon>
        <taxon>Actinomycetes</taxon>
        <taxon>Kitasatosporales</taxon>
        <taxon>Streptomycetaceae</taxon>
        <taxon>Streptacidiphilus</taxon>
    </lineage>
</organism>
<dbReference type="OrthoDB" id="190168at2"/>
<evidence type="ECO:0000256" key="1">
    <source>
        <dbReference type="ARBA" id="ARBA00010990"/>
    </source>
</evidence>
<dbReference type="InterPro" id="IPR037143">
    <property type="entry name" value="4-PPantetheinyl_Trfase_dom_sf"/>
</dbReference>
<dbReference type="InterPro" id="IPR008278">
    <property type="entry name" value="4-PPantetheinyl_Trfase_dom"/>
</dbReference>
<dbReference type="Pfam" id="PF01648">
    <property type="entry name" value="ACPS"/>
    <property type="match status" value="1"/>
</dbReference>
<dbReference type="GO" id="GO:0008897">
    <property type="term" value="F:holo-[acyl-carrier-protein] synthase activity"/>
    <property type="evidence" value="ECO:0007669"/>
    <property type="project" value="InterPro"/>
</dbReference>
<evidence type="ECO:0000313" key="5">
    <source>
        <dbReference type="Proteomes" id="UP000183015"/>
    </source>
</evidence>
<accession>A0A1H7KJ12</accession>
<proteinExistence type="inferred from homology"/>
<dbReference type="SUPFAM" id="SSF56214">
    <property type="entry name" value="4'-phosphopantetheinyl transferase"/>
    <property type="match status" value="2"/>
</dbReference>
<evidence type="ECO:0000259" key="3">
    <source>
        <dbReference type="Pfam" id="PF01648"/>
    </source>
</evidence>
<keyword evidence="2 4" id="KW-0808">Transferase</keyword>